<dbReference type="OrthoDB" id="2116389at2759"/>
<dbReference type="Gene3D" id="1.10.4160.10">
    <property type="entry name" value="Hydantoin permease"/>
    <property type="match status" value="1"/>
</dbReference>
<comment type="caution">
    <text evidence="10">The sequence shown here is derived from an EMBL/GenBank/DDBJ whole genome shotgun (WGS) entry which is preliminary data.</text>
</comment>
<proteinExistence type="inferred from homology"/>
<feature type="transmembrane region" description="Helical" evidence="9">
    <location>
        <begin position="486"/>
        <end position="505"/>
    </location>
</feature>
<feature type="transmembrane region" description="Helical" evidence="9">
    <location>
        <begin position="379"/>
        <end position="401"/>
    </location>
</feature>
<keyword evidence="3 7" id="KW-0813">Transport</keyword>
<gene>
    <name evidence="10" type="ORF">D9619_010963</name>
</gene>
<evidence type="ECO:0000256" key="8">
    <source>
        <dbReference type="SAM" id="MobiDB-lite"/>
    </source>
</evidence>
<accession>A0A8H5F0K2</accession>
<evidence type="ECO:0000256" key="9">
    <source>
        <dbReference type="SAM" id="Phobius"/>
    </source>
</evidence>
<feature type="transmembrane region" description="Helical" evidence="9">
    <location>
        <begin position="107"/>
        <end position="129"/>
    </location>
</feature>
<dbReference type="Pfam" id="PF02133">
    <property type="entry name" value="Transp_cyt_pur"/>
    <property type="match status" value="1"/>
</dbReference>
<evidence type="ECO:0000256" key="6">
    <source>
        <dbReference type="ARBA" id="ARBA00023136"/>
    </source>
</evidence>
<evidence type="ECO:0008006" key="12">
    <source>
        <dbReference type="Google" id="ProtNLM"/>
    </source>
</evidence>
<feature type="compositionally biased region" description="Basic and acidic residues" evidence="8">
    <location>
        <begin position="13"/>
        <end position="29"/>
    </location>
</feature>
<comment type="subcellular location">
    <subcellularLocation>
        <location evidence="1">Membrane</location>
        <topology evidence="1">Multi-pass membrane protein</topology>
    </subcellularLocation>
</comment>
<dbReference type="AlphaFoldDB" id="A0A8H5F0K2"/>
<feature type="transmembrane region" description="Helical" evidence="9">
    <location>
        <begin position="450"/>
        <end position="474"/>
    </location>
</feature>
<dbReference type="InterPro" id="IPR001248">
    <property type="entry name" value="Pur-cyt_permease"/>
</dbReference>
<dbReference type="EMBL" id="JAACJJ010000030">
    <property type="protein sequence ID" value="KAF5318853.1"/>
    <property type="molecule type" value="Genomic_DNA"/>
</dbReference>
<feature type="transmembrane region" description="Helical" evidence="9">
    <location>
        <begin position="356"/>
        <end position="374"/>
    </location>
</feature>
<keyword evidence="4 9" id="KW-0812">Transmembrane</keyword>
<dbReference type="GO" id="GO:0022857">
    <property type="term" value="F:transmembrane transporter activity"/>
    <property type="evidence" value="ECO:0007669"/>
    <property type="project" value="InterPro"/>
</dbReference>
<protein>
    <recommendedName>
        <fullName evidence="12">Purine-cytosine permease</fullName>
    </recommendedName>
</protein>
<name>A0A8H5F0K2_9AGAR</name>
<evidence type="ECO:0000313" key="10">
    <source>
        <dbReference type="EMBL" id="KAF5318853.1"/>
    </source>
</evidence>
<comment type="similarity">
    <text evidence="2 7">Belongs to the purine-cytosine permease (2.A.39) family.</text>
</comment>
<evidence type="ECO:0000256" key="2">
    <source>
        <dbReference type="ARBA" id="ARBA00008974"/>
    </source>
</evidence>
<evidence type="ECO:0000256" key="1">
    <source>
        <dbReference type="ARBA" id="ARBA00004141"/>
    </source>
</evidence>
<feature type="transmembrane region" description="Helical" evidence="9">
    <location>
        <begin position="407"/>
        <end position="429"/>
    </location>
</feature>
<evidence type="ECO:0000313" key="11">
    <source>
        <dbReference type="Proteomes" id="UP000567179"/>
    </source>
</evidence>
<feature type="transmembrane region" description="Helical" evidence="9">
    <location>
        <begin position="77"/>
        <end position="101"/>
    </location>
</feature>
<sequence length="513" mass="55044">MDEESGRPSSTEKSPRQDRSSNDGSKELSEDAVVLESAEELGAFRTLTRKLLTWGVETHGIEPIPEKERMDKRIYQLFLVWFSTNFNVLAFGTGSSGPAFFGLGLKSSLVVILIVDLITCAFPAFFSVLGPKLGMRGMVQGRFSWGLYAGAIPAALNVFSSQGFLILNCIIGGQTLAAVSDKIDDTLGIVIIAVIALVVTFFGYKFLHWFETFAWIPSVIAFPILLGLAAKHLNPATFPEVDPPTASQVLSFASLVASSVISWSTLTPDYGVYHDHNASSHKIFWYTYLGFFAPSLAWHMIGTAFAAAAPGIPSWKAGFDGGNNVGGLLMAILAPAGGFGKFLIVLIGLSTSSACVPTMYTFGLSAIAVAPVFARVPRYIPVIISEAILIPLAIIGATRFYATLVDILSVIGYWSTAFAAIVLTEHVIFRQGKWSNYDQLQWNKGSLLPPGIAAVLAFACAFGIIVPCMSQTWYTGPVAAAGTGDIGVITGGTVAVLSYAVLRTIERRLWPGR</sequence>
<evidence type="ECO:0000256" key="7">
    <source>
        <dbReference type="PIRNR" id="PIRNR002744"/>
    </source>
</evidence>
<feature type="transmembrane region" description="Helical" evidence="9">
    <location>
        <begin position="187"/>
        <end position="207"/>
    </location>
</feature>
<dbReference type="PANTHER" id="PTHR31806:SF5">
    <property type="entry name" value="PURINE-CYTOSINE PERMEASE FCY21"/>
    <property type="match status" value="1"/>
</dbReference>
<keyword evidence="5 9" id="KW-1133">Transmembrane helix</keyword>
<feature type="region of interest" description="Disordered" evidence="8">
    <location>
        <begin position="1"/>
        <end position="31"/>
    </location>
</feature>
<dbReference type="Proteomes" id="UP000567179">
    <property type="component" value="Unassembled WGS sequence"/>
</dbReference>
<evidence type="ECO:0000256" key="4">
    <source>
        <dbReference type="ARBA" id="ARBA00022692"/>
    </source>
</evidence>
<feature type="transmembrane region" description="Helical" evidence="9">
    <location>
        <begin position="213"/>
        <end position="233"/>
    </location>
</feature>
<feature type="transmembrane region" description="Helical" evidence="9">
    <location>
        <begin position="245"/>
        <end position="263"/>
    </location>
</feature>
<reference evidence="10 11" key="1">
    <citation type="journal article" date="2020" name="ISME J.">
        <title>Uncovering the hidden diversity of litter-decomposition mechanisms in mushroom-forming fungi.</title>
        <authorList>
            <person name="Floudas D."/>
            <person name="Bentzer J."/>
            <person name="Ahren D."/>
            <person name="Johansson T."/>
            <person name="Persson P."/>
            <person name="Tunlid A."/>
        </authorList>
    </citation>
    <scope>NUCLEOTIDE SEQUENCE [LARGE SCALE GENOMIC DNA]</scope>
    <source>
        <strain evidence="10 11">CBS 101986</strain>
    </source>
</reference>
<dbReference type="GO" id="GO:0005886">
    <property type="term" value="C:plasma membrane"/>
    <property type="evidence" value="ECO:0007669"/>
    <property type="project" value="TreeGrafter"/>
</dbReference>
<keyword evidence="6 7" id="KW-0472">Membrane</keyword>
<keyword evidence="11" id="KW-1185">Reference proteome</keyword>
<feature type="transmembrane region" description="Helical" evidence="9">
    <location>
        <begin position="328"/>
        <end position="350"/>
    </location>
</feature>
<organism evidence="10 11">
    <name type="scientific">Psilocybe cf. subviscida</name>
    <dbReference type="NCBI Taxonomy" id="2480587"/>
    <lineage>
        <taxon>Eukaryota</taxon>
        <taxon>Fungi</taxon>
        <taxon>Dikarya</taxon>
        <taxon>Basidiomycota</taxon>
        <taxon>Agaricomycotina</taxon>
        <taxon>Agaricomycetes</taxon>
        <taxon>Agaricomycetidae</taxon>
        <taxon>Agaricales</taxon>
        <taxon>Agaricineae</taxon>
        <taxon>Strophariaceae</taxon>
        <taxon>Psilocybe</taxon>
    </lineage>
</organism>
<evidence type="ECO:0000256" key="5">
    <source>
        <dbReference type="ARBA" id="ARBA00022989"/>
    </source>
</evidence>
<dbReference type="PIRSF" id="PIRSF002744">
    <property type="entry name" value="Pur-cyt_permease"/>
    <property type="match status" value="1"/>
</dbReference>
<feature type="transmembrane region" description="Helical" evidence="9">
    <location>
        <begin position="141"/>
        <end position="158"/>
    </location>
</feature>
<dbReference type="PANTHER" id="PTHR31806">
    <property type="entry name" value="PURINE-CYTOSINE PERMEASE FCY2-RELATED"/>
    <property type="match status" value="1"/>
</dbReference>
<dbReference type="InterPro" id="IPR026030">
    <property type="entry name" value="Pur-cyt_permease_Fcy2/21/22"/>
</dbReference>
<feature type="transmembrane region" description="Helical" evidence="9">
    <location>
        <begin position="283"/>
        <end position="307"/>
    </location>
</feature>
<evidence type="ECO:0000256" key="3">
    <source>
        <dbReference type="ARBA" id="ARBA00022448"/>
    </source>
</evidence>